<dbReference type="Pfam" id="PF01479">
    <property type="entry name" value="S4"/>
    <property type="match status" value="1"/>
</dbReference>
<evidence type="ECO:0000313" key="16">
    <source>
        <dbReference type="Proteomes" id="UP001371218"/>
    </source>
</evidence>
<evidence type="ECO:0000256" key="10">
    <source>
        <dbReference type="ARBA" id="ARBA00043147"/>
    </source>
</evidence>
<feature type="domain" description="RNA-binding S4" evidence="14">
    <location>
        <begin position="205"/>
        <end position="247"/>
    </location>
</feature>
<feature type="compositionally biased region" description="Pro residues" evidence="12">
    <location>
        <begin position="23"/>
        <end position="33"/>
    </location>
</feature>
<dbReference type="InterPro" id="IPR006145">
    <property type="entry name" value="PsdUridine_synth_RsuA/RluA"/>
</dbReference>
<organism evidence="15 16">
    <name type="scientific">Ideonella lacteola</name>
    <dbReference type="NCBI Taxonomy" id="2984193"/>
    <lineage>
        <taxon>Bacteria</taxon>
        <taxon>Pseudomonadati</taxon>
        <taxon>Pseudomonadota</taxon>
        <taxon>Betaproteobacteria</taxon>
        <taxon>Burkholderiales</taxon>
        <taxon>Sphaerotilaceae</taxon>
        <taxon>Ideonella</taxon>
    </lineage>
</organism>
<dbReference type="NCBIfam" id="TIGR00093">
    <property type="entry name" value="pseudouridine synthase"/>
    <property type="match status" value="1"/>
</dbReference>
<evidence type="ECO:0000313" key="15">
    <source>
        <dbReference type="EMBL" id="MEK8029848.1"/>
    </source>
</evidence>
<evidence type="ECO:0000256" key="5">
    <source>
        <dbReference type="ARBA" id="ARBA00039989"/>
    </source>
</evidence>
<dbReference type="EMBL" id="JBBUTG010000001">
    <property type="protein sequence ID" value="MEK8029848.1"/>
    <property type="molecule type" value="Genomic_DNA"/>
</dbReference>
<dbReference type="CDD" id="cd00165">
    <property type="entry name" value="S4"/>
    <property type="match status" value="1"/>
</dbReference>
<dbReference type="SUPFAM" id="SSF55120">
    <property type="entry name" value="Pseudouridine synthase"/>
    <property type="match status" value="1"/>
</dbReference>
<evidence type="ECO:0000259" key="13">
    <source>
        <dbReference type="Pfam" id="PF00849"/>
    </source>
</evidence>
<feature type="compositionally biased region" description="Low complexity" evidence="12">
    <location>
        <begin position="34"/>
        <end position="43"/>
    </location>
</feature>
<keyword evidence="1 15" id="KW-0413">Isomerase</keyword>
<dbReference type="EC" id="5.4.99.21" evidence="4"/>
<comment type="catalytic activity">
    <reaction evidence="2">
        <text>uridine(35) in tRNA(Tyr) = pseudouridine(35) in tRNA(Tyr)</text>
        <dbReference type="Rhea" id="RHEA:60556"/>
        <dbReference type="Rhea" id="RHEA-COMP:15607"/>
        <dbReference type="Rhea" id="RHEA-COMP:15608"/>
        <dbReference type="ChEBI" id="CHEBI:65314"/>
        <dbReference type="ChEBI" id="CHEBI:65315"/>
    </reaction>
</comment>
<proteinExistence type="predicted"/>
<dbReference type="Proteomes" id="UP001371218">
    <property type="component" value="Unassembled WGS sequence"/>
</dbReference>
<evidence type="ECO:0000256" key="6">
    <source>
        <dbReference type="ARBA" id="ARBA00041420"/>
    </source>
</evidence>
<gene>
    <name evidence="15" type="ORF">AACH06_03360</name>
</gene>
<dbReference type="PROSITE" id="PS50889">
    <property type="entry name" value="S4"/>
    <property type="match status" value="1"/>
</dbReference>
<evidence type="ECO:0000256" key="8">
    <source>
        <dbReference type="ARBA" id="ARBA00042843"/>
    </source>
</evidence>
<keyword evidence="11" id="KW-0694">RNA-binding</keyword>
<dbReference type="Pfam" id="PF00849">
    <property type="entry name" value="PseudoU_synth_2"/>
    <property type="match status" value="1"/>
</dbReference>
<dbReference type="CDD" id="cd02555">
    <property type="entry name" value="PSSA_1"/>
    <property type="match status" value="1"/>
</dbReference>
<dbReference type="InterPro" id="IPR020103">
    <property type="entry name" value="PsdUridine_synth_cat_dom_sf"/>
</dbReference>
<dbReference type="PANTHER" id="PTHR47683:SF2">
    <property type="entry name" value="RNA-BINDING S4 DOMAIN-CONTAINING PROTEIN"/>
    <property type="match status" value="1"/>
</dbReference>
<evidence type="ECO:0000256" key="12">
    <source>
        <dbReference type="SAM" id="MobiDB-lite"/>
    </source>
</evidence>
<sequence length="451" mass="49447">MRSDRHIQRTPKRPVRSASSPDAPAPATAPTPAPSAAASVPVTIKPPSAPAHRGSGRPPREGGGREGGGREGGGRDAGRNDRSRHEGGRDGRDRDSRDNRGYEARSGANPARPGQKPDRRPPSGRDGGGFGSRSPDRADRPSRPERPERPERAARPERSHTHDRPERQPAPPAAGPRRVPRDEAPPPMRPAPKPPTPRTSDAEGVRLSKLLGDRGLASRREADDWIAAGWVKVDGQMAVLGQRVLPDAKIEIDPAAHQQQAQRVTILLHKPIGYVSGQAEDGYEPASVLVTAANRWTDDPHKRPFHPGHARHLAPAGRLDIDSTGLLVLTQDGRIAKHLIGEDSDVEKEYLVRVEYQGQAQAQGTFPETDLKRLQHGLELDGKKLQPAKVSWANEDQLRFVLREGRKRQIRRMCELVGLKVVGLKRVRIGSVVLGKLPVGQWRYLGQHERF</sequence>
<evidence type="ECO:0000256" key="7">
    <source>
        <dbReference type="ARBA" id="ARBA00041697"/>
    </source>
</evidence>
<feature type="region of interest" description="Disordered" evidence="12">
    <location>
        <begin position="1"/>
        <end position="206"/>
    </location>
</feature>
<name>A0ABU9BMT9_9BURK</name>
<feature type="compositionally biased region" description="Basic and acidic residues" evidence="12">
    <location>
        <begin position="134"/>
        <end position="167"/>
    </location>
</feature>
<dbReference type="RefSeq" id="WP_341424181.1">
    <property type="nucleotide sequence ID" value="NZ_JBBUTG010000001.1"/>
</dbReference>
<comment type="catalytic activity">
    <reaction evidence="3">
        <text>uridine(2604) in 23S rRNA = pseudouridine(2604) in 23S rRNA</text>
        <dbReference type="Rhea" id="RHEA:38875"/>
        <dbReference type="Rhea" id="RHEA-COMP:10093"/>
        <dbReference type="Rhea" id="RHEA-COMP:10094"/>
        <dbReference type="ChEBI" id="CHEBI:65314"/>
        <dbReference type="ChEBI" id="CHEBI:65315"/>
        <dbReference type="EC" id="5.4.99.21"/>
    </reaction>
</comment>
<evidence type="ECO:0000256" key="9">
    <source>
        <dbReference type="ARBA" id="ARBA00042890"/>
    </source>
</evidence>
<feature type="compositionally biased region" description="Pro residues" evidence="12">
    <location>
        <begin position="185"/>
        <end position="197"/>
    </location>
</feature>
<feature type="domain" description="Pseudouridine synthase RsuA/RluA-like" evidence="13">
    <location>
        <begin position="266"/>
        <end position="415"/>
    </location>
</feature>
<dbReference type="GO" id="GO:0016853">
    <property type="term" value="F:isomerase activity"/>
    <property type="evidence" value="ECO:0007669"/>
    <property type="project" value="UniProtKB-KW"/>
</dbReference>
<protein>
    <recommendedName>
        <fullName evidence="5">Dual-specificity RNA pseudouridine synthase RluF</fullName>
        <ecNumber evidence="4">5.4.99.21</ecNumber>
    </recommendedName>
    <alternativeName>
        <fullName evidence="7">23S rRNA pseudouridine(2604) synthase</fullName>
    </alternativeName>
    <alternativeName>
        <fullName evidence="9">Ribosomal large subunit pseudouridine synthase F</fullName>
    </alternativeName>
    <alternativeName>
        <fullName evidence="8">rRNA pseudouridylate synthase F</fullName>
    </alternativeName>
    <alternativeName>
        <fullName evidence="10">rRNA-uridine isomerase F</fullName>
    </alternativeName>
    <alternativeName>
        <fullName evidence="6">tRNA(Tyr) pseudouridine(35) synthase</fullName>
    </alternativeName>
</protein>
<dbReference type="SUPFAM" id="SSF55174">
    <property type="entry name" value="Alpha-L RNA-binding motif"/>
    <property type="match status" value="1"/>
</dbReference>
<evidence type="ECO:0000259" key="14">
    <source>
        <dbReference type="Pfam" id="PF01479"/>
    </source>
</evidence>
<evidence type="ECO:0000256" key="1">
    <source>
        <dbReference type="ARBA" id="ARBA00023235"/>
    </source>
</evidence>
<keyword evidence="16" id="KW-1185">Reference proteome</keyword>
<dbReference type="InterPro" id="IPR000748">
    <property type="entry name" value="PsdUridine_synth_RsuA/RluB/E/F"/>
</dbReference>
<accession>A0ABU9BMT9</accession>
<dbReference type="InterPro" id="IPR002942">
    <property type="entry name" value="S4_RNA-bd"/>
</dbReference>
<evidence type="ECO:0000256" key="3">
    <source>
        <dbReference type="ARBA" id="ARBA00036535"/>
    </source>
</evidence>
<comment type="caution">
    <text evidence="15">The sequence shown here is derived from an EMBL/GenBank/DDBJ whole genome shotgun (WGS) entry which is preliminary data.</text>
</comment>
<dbReference type="InterPro" id="IPR050343">
    <property type="entry name" value="RsuA_PseudoU_synthase"/>
</dbReference>
<evidence type="ECO:0000256" key="11">
    <source>
        <dbReference type="PROSITE-ProRule" id="PRU00182"/>
    </source>
</evidence>
<feature type="compositionally biased region" description="Basic and acidic residues" evidence="12">
    <location>
        <begin position="58"/>
        <end position="103"/>
    </location>
</feature>
<evidence type="ECO:0000256" key="2">
    <source>
        <dbReference type="ARBA" id="ARBA00036390"/>
    </source>
</evidence>
<evidence type="ECO:0000256" key="4">
    <source>
        <dbReference type="ARBA" id="ARBA00038922"/>
    </source>
</evidence>
<dbReference type="Gene3D" id="3.10.290.10">
    <property type="entry name" value="RNA-binding S4 domain"/>
    <property type="match status" value="1"/>
</dbReference>
<dbReference type="InterPro" id="IPR036986">
    <property type="entry name" value="S4_RNA-bd_sf"/>
</dbReference>
<dbReference type="Gene3D" id="3.30.2350.10">
    <property type="entry name" value="Pseudouridine synthase"/>
    <property type="match status" value="1"/>
</dbReference>
<dbReference type="PANTHER" id="PTHR47683">
    <property type="entry name" value="PSEUDOURIDINE SYNTHASE FAMILY PROTEIN-RELATED"/>
    <property type="match status" value="1"/>
</dbReference>
<reference evidence="15 16" key="1">
    <citation type="submission" date="2024-04" db="EMBL/GenBank/DDBJ databases">
        <title>Novel species of the genus Ideonella isolated from streams.</title>
        <authorList>
            <person name="Lu H."/>
        </authorList>
    </citation>
    <scope>NUCLEOTIDE SEQUENCE [LARGE SCALE GENOMIC DNA]</scope>
    <source>
        <strain evidence="15 16">DXS29W</strain>
    </source>
</reference>